<evidence type="ECO:0000313" key="2">
    <source>
        <dbReference type="Proteomes" id="UP001218218"/>
    </source>
</evidence>
<dbReference type="Gene3D" id="3.30.420.10">
    <property type="entry name" value="Ribonuclease H-like superfamily/Ribonuclease H"/>
    <property type="match status" value="1"/>
</dbReference>
<sequence length="431" mass="48938">GATLTRPRRPPQAAASVVFGRDDPRNISLRVPKAWTQSTQVADFTAILEAIHSTDSRADLTIISMQDGIGETMSTKLTTWENEGWVGVHHREILRAIVAELKAREARTSFVVAGPGIEAKALCQLANKTAKTVAACSIVPEIRLDVPAAMALPGVQLQGNKQKIFYRGIREVKAQDLEPRPSTECMLENFKRHIKQMRGRVVTDEDIWKSLQHKDFLPRTAQFLWRSMHNAHWVGHYWTHIPECQERAICQECGETEDLEHILTTCNSPGAELIWFAAEKLWREKEPEWPEISIGSILGCGLIDLKDESGKKKRGSERMYRILMSESAYKIWTLRNDRVISRAGSLINEAEITNKWLHNLNQRLQQDILLANRPTTRNRPRLLPNLVKETWSGTLDNESNLPEDWLKESGVLVGHRALTQDQPRNQRTGFG</sequence>
<dbReference type="Proteomes" id="UP001218218">
    <property type="component" value="Unassembled WGS sequence"/>
</dbReference>
<feature type="non-terminal residue" evidence="1">
    <location>
        <position position="1"/>
    </location>
</feature>
<proteinExistence type="predicted"/>
<organism evidence="1 2">
    <name type="scientific">Mycena albidolilacea</name>
    <dbReference type="NCBI Taxonomy" id="1033008"/>
    <lineage>
        <taxon>Eukaryota</taxon>
        <taxon>Fungi</taxon>
        <taxon>Dikarya</taxon>
        <taxon>Basidiomycota</taxon>
        <taxon>Agaricomycotina</taxon>
        <taxon>Agaricomycetes</taxon>
        <taxon>Agaricomycetidae</taxon>
        <taxon>Agaricales</taxon>
        <taxon>Marasmiineae</taxon>
        <taxon>Mycenaceae</taxon>
        <taxon>Mycena</taxon>
    </lineage>
</organism>
<reference evidence="1" key="1">
    <citation type="submission" date="2023-03" db="EMBL/GenBank/DDBJ databases">
        <title>Massive genome expansion in bonnet fungi (Mycena s.s.) driven by repeated elements and novel gene families across ecological guilds.</title>
        <authorList>
            <consortium name="Lawrence Berkeley National Laboratory"/>
            <person name="Harder C.B."/>
            <person name="Miyauchi S."/>
            <person name="Viragh M."/>
            <person name="Kuo A."/>
            <person name="Thoen E."/>
            <person name="Andreopoulos B."/>
            <person name="Lu D."/>
            <person name="Skrede I."/>
            <person name="Drula E."/>
            <person name="Henrissat B."/>
            <person name="Morin E."/>
            <person name="Kohler A."/>
            <person name="Barry K."/>
            <person name="LaButti K."/>
            <person name="Morin E."/>
            <person name="Salamov A."/>
            <person name="Lipzen A."/>
            <person name="Mereny Z."/>
            <person name="Hegedus B."/>
            <person name="Baldrian P."/>
            <person name="Stursova M."/>
            <person name="Weitz H."/>
            <person name="Taylor A."/>
            <person name="Grigoriev I.V."/>
            <person name="Nagy L.G."/>
            <person name="Martin F."/>
            <person name="Kauserud H."/>
        </authorList>
    </citation>
    <scope>NUCLEOTIDE SEQUENCE</scope>
    <source>
        <strain evidence="1">CBHHK002</strain>
    </source>
</reference>
<name>A0AAD6Z7D3_9AGAR</name>
<gene>
    <name evidence="1" type="ORF">DFH08DRAFT_718434</name>
</gene>
<accession>A0AAD6Z7D3</accession>
<dbReference type="AlphaFoldDB" id="A0AAD6Z7D3"/>
<dbReference type="GO" id="GO:0003676">
    <property type="term" value="F:nucleic acid binding"/>
    <property type="evidence" value="ECO:0007669"/>
    <property type="project" value="InterPro"/>
</dbReference>
<protein>
    <recommendedName>
        <fullName evidence="3">Reverse transcriptase zinc-binding domain-containing protein</fullName>
    </recommendedName>
</protein>
<comment type="caution">
    <text evidence="1">The sequence shown here is derived from an EMBL/GenBank/DDBJ whole genome shotgun (WGS) entry which is preliminary data.</text>
</comment>
<evidence type="ECO:0008006" key="3">
    <source>
        <dbReference type="Google" id="ProtNLM"/>
    </source>
</evidence>
<keyword evidence="2" id="KW-1185">Reference proteome</keyword>
<dbReference type="InterPro" id="IPR036397">
    <property type="entry name" value="RNaseH_sf"/>
</dbReference>
<dbReference type="EMBL" id="JARIHO010000076">
    <property type="protein sequence ID" value="KAJ7310889.1"/>
    <property type="molecule type" value="Genomic_DNA"/>
</dbReference>
<evidence type="ECO:0000313" key="1">
    <source>
        <dbReference type="EMBL" id="KAJ7310889.1"/>
    </source>
</evidence>